<reference evidence="2 3" key="1">
    <citation type="submission" date="2016-03" db="EMBL/GenBank/DDBJ databases">
        <title>The draft genome sequence of Fonsecaea nubica causative agent of cutaneous subcutaneous infection in human host.</title>
        <authorList>
            <person name="Costa F."/>
            <person name="Sybren D.H."/>
            <person name="Raittz R.T."/>
            <person name="Weiss V.A."/>
            <person name="Leao A.C."/>
            <person name="Gomes R."/>
            <person name="De Souza E.M."/>
            <person name="Pedrosa F.O."/>
            <person name="Steffens M.B."/>
            <person name="Bombassaro A."/>
            <person name="Tadra-Sfeir M.Z."/>
            <person name="Moreno L.F."/>
            <person name="Najafzadeh M.J."/>
            <person name="Felipe M.S."/>
            <person name="Teixeira M."/>
            <person name="Sun J."/>
            <person name="Xi L."/>
            <person name="Castro M.A."/>
            <person name="Vicente V.A."/>
        </authorList>
    </citation>
    <scope>NUCLEOTIDE SEQUENCE [LARGE SCALE GENOMIC DNA]</scope>
    <source>
        <strain evidence="2 3">CBS 269.64</strain>
    </source>
</reference>
<feature type="region of interest" description="Disordered" evidence="1">
    <location>
        <begin position="37"/>
        <end position="82"/>
    </location>
</feature>
<feature type="compositionally biased region" description="Basic and acidic residues" evidence="1">
    <location>
        <begin position="396"/>
        <end position="418"/>
    </location>
</feature>
<feature type="compositionally biased region" description="Basic and acidic residues" evidence="1">
    <location>
        <begin position="156"/>
        <end position="165"/>
    </location>
</feature>
<evidence type="ECO:0000313" key="3">
    <source>
        <dbReference type="Proteomes" id="UP000185904"/>
    </source>
</evidence>
<dbReference type="OrthoDB" id="10433996at2759"/>
<accession>A0A178D9A1</accession>
<evidence type="ECO:0000256" key="1">
    <source>
        <dbReference type="SAM" id="MobiDB-lite"/>
    </source>
</evidence>
<feature type="compositionally biased region" description="Basic and acidic residues" evidence="1">
    <location>
        <begin position="37"/>
        <end position="66"/>
    </location>
</feature>
<dbReference type="Proteomes" id="UP000185904">
    <property type="component" value="Unassembled WGS sequence"/>
</dbReference>
<feature type="region of interest" description="Disordered" evidence="1">
    <location>
        <begin position="1"/>
        <end position="23"/>
    </location>
</feature>
<dbReference type="RefSeq" id="XP_022502946.1">
    <property type="nucleotide sequence ID" value="XM_022641071.1"/>
</dbReference>
<comment type="caution">
    <text evidence="2">The sequence shown here is derived from an EMBL/GenBank/DDBJ whole genome shotgun (WGS) entry which is preliminary data.</text>
</comment>
<proteinExistence type="predicted"/>
<name>A0A178D9A1_9EURO</name>
<gene>
    <name evidence="2" type="ORF">AYO20_02767</name>
</gene>
<dbReference type="AlphaFoldDB" id="A0A178D9A1"/>
<feature type="compositionally biased region" description="Low complexity" evidence="1">
    <location>
        <begin position="363"/>
        <end position="380"/>
    </location>
</feature>
<feature type="compositionally biased region" description="Polar residues" evidence="1">
    <location>
        <begin position="103"/>
        <end position="112"/>
    </location>
</feature>
<evidence type="ECO:0000313" key="2">
    <source>
        <dbReference type="EMBL" id="OAL37934.1"/>
    </source>
</evidence>
<sequence length="450" mass="49166">MNPPAGDQAPATQDNSGPTPLDYLANEATRRLSEFHEQARVQRANDRLEREQQVAESDMRDVEKVAESNPAAAANEVSGHSPRTLEAAEILLSLRHEVLAPLPSTSNLQGGETNRETEIFDRGSLYQQPPVLSATPVDEVRDRTENIKNQPTEAHPVGEQHHGLSENENGDLPSNEQGEDSNSQLGPADAQDENAVGSEDEEVPAENRERLIQRRLQLLLEVVQANEGPGPIESDSTGERVQRDLNYIADPADYTLYRTASGQERRIIHHERRNPPSSPPRAETYTNNSQAELDPNLHYWTSPDGLKHDMKKYKPDPNAAPPAKRKWDDVIAAAQKEQQDAAEPGVKPKPKPGPKGKKGKGRAGASSSSAPAKRAATTGTPRRRRAAKPPPVAGTPRRETRAAAKRKRDEADEAKEVDSGEDGAAPPPPAKKKRFMIILRMPPNPAAGSE</sequence>
<feature type="compositionally biased region" description="Polar residues" evidence="1">
    <location>
        <begin position="172"/>
        <end position="185"/>
    </location>
</feature>
<dbReference type="GeneID" id="34586190"/>
<feature type="compositionally biased region" description="Basic and acidic residues" evidence="1">
    <location>
        <begin position="305"/>
        <end position="315"/>
    </location>
</feature>
<feature type="region of interest" description="Disordered" evidence="1">
    <location>
        <begin position="259"/>
        <end position="450"/>
    </location>
</feature>
<feature type="region of interest" description="Disordered" evidence="1">
    <location>
        <begin position="102"/>
        <end position="205"/>
    </location>
</feature>
<protein>
    <submittedName>
        <fullName evidence="2">Uncharacterized protein</fullName>
    </submittedName>
</protein>
<feature type="compositionally biased region" description="Low complexity" evidence="1">
    <location>
        <begin position="332"/>
        <end position="345"/>
    </location>
</feature>
<organism evidence="2 3">
    <name type="scientific">Fonsecaea nubica</name>
    <dbReference type="NCBI Taxonomy" id="856822"/>
    <lineage>
        <taxon>Eukaryota</taxon>
        <taxon>Fungi</taxon>
        <taxon>Dikarya</taxon>
        <taxon>Ascomycota</taxon>
        <taxon>Pezizomycotina</taxon>
        <taxon>Eurotiomycetes</taxon>
        <taxon>Chaetothyriomycetidae</taxon>
        <taxon>Chaetothyriales</taxon>
        <taxon>Herpotrichiellaceae</taxon>
        <taxon>Fonsecaea</taxon>
    </lineage>
</organism>
<dbReference type="EMBL" id="LVCJ01000012">
    <property type="protein sequence ID" value="OAL37934.1"/>
    <property type="molecule type" value="Genomic_DNA"/>
</dbReference>
<keyword evidence="3" id="KW-1185">Reference proteome</keyword>
<feature type="compositionally biased region" description="Basic residues" evidence="1">
    <location>
        <begin position="348"/>
        <end position="361"/>
    </location>
</feature>